<keyword evidence="3" id="KW-1185">Reference proteome</keyword>
<dbReference type="EMBL" id="JBGEDP010000001">
    <property type="protein sequence ID" value="MEY8018664.1"/>
    <property type="molecule type" value="Genomic_DNA"/>
</dbReference>
<dbReference type="RefSeq" id="WP_369741259.1">
    <property type="nucleotide sequence ID" value="NZ_JBGEDP010000001.1"/>
</dbReference>
<evidence type="ECO:0000256" key="1">
    <source>
        <dbReference type="SAM" id="MobiDB-lite"/>
    </source>
</evidence>
<feature type="region of interest" description="Disordered" evidence="1">
    <location>
        <begin position="36"/>
        <end position="56"/>
    </location>
</feature>
<evidence type="ECO:0000313" key="3">
    <source>
        <dbReference type="Proteomes" id="UP001564760"/>
    </source>
</evidence>
<comment type="caution">
    <text evidence="2">The sequence shown here is derived from an EMBL/GenBank/DDBJ whole genome shotgun (WGS) entry which is preliminary data.</text>
</comment>
<feature type="compositionally biased region" description="Basic and acidic residues" evidence="1">
    <location>
        <begin position="47"/>
        <end position="56"/>
    </location>
</feature>
<proteinExistence type="predicted"/>
<dbReference type="Proteomes" id="UP001564760">
    <property type="component" value="Unassembled WGS sequence"/>
</dbReference>
<organism evidence="2 3">
    <name type="scientific">Mycobacterium servetii</name>
    <dbReference type="NCBI Taxonomy" id="3237418"/>
    <lineage>
        <taxon>Bacteria</taxon>
        <taxon>Bacillati</taxon>
        <taxon>Actinomycetota</taxon>
        <taxon>Actinomycetes</taxon>
        <taxon>Mycobacteriales</taxon>
        <taxon>Mycobacteriaceae</taxon>
        <taxon>Mycobacterium</taxon>
    </lineage>
</organism>
<evidence type="ECO:0000313" key="2">
    <source>
        <dbReference type="EMBL" id="MEY8018664.1"/>
    </source>
</evidence>
<gene>
    <name evidence="2" type="ORF">AB8998_28700</name>
</gene>
<reference evidence="2 3" key="1">
    <citation type="submission" date="2024-08" db="EMBL/GenBank/DDBJ databases">
        <title>Mycobacterium servetensis sp. nov., a novel rapid-growing mycobacterial species recovered from a human patient in Zaragoza, Spain.</title>
        <authorList>
            <person name="Tristancho-Baro A.I."/>
            <person name="Buenestado-Serrano S."/>
            <person name="Garcia De Viedma D."/>
            <person name="Milagro-Beamonte A."/>
            <person name="Burillo N."/>
            <person name="Sanz S."/>
            <person name="Lopez-Calleja A.I."/>
            <person name="Penas-Utrilla D."/>
            <person name="Guardingo M."/>
            <person name="Garcia M.J."/>
            <person name="Vinuelas-Bayon J."/>
        </authorList>
    </citation>
    <scope>NUCLEOTIDE SEQUENCE [LARGE SCALE GENOMIC DNA]</scope>
    <source>
        <strain evidence="3">HUMS_12744610</strain>
    </source>
</reference>
<accession>A0ABV4C7Z0</accession>
<protein>
    <submittedName>
        <fullName evidence="2">Uncharacterized protein</fullName>
    </submittedName>
</protein>
<sequence>MPTLQDWIPQDPTSLDVVAPLRARACDALQAVLKRRRRPAPGPADARLMRRGAERC</sequence>
<name>A0ABV4C7Z0_9MYCO</name>